<accession>A0A090E2N2</accession>
<dbReference type="OrthoDB" id="9759796at2"/>
<dbReference type="InterPro" id="IPR002692">
    <property type="entry name" value="S45"/>
</dbReference>
<feature type="chain" id="PRO_5001854621" evidence="4">
    <location>
        <begin position="24"/>
        <end position="833"/>
    </location>
</feature>
<comment type="caution">
    <text evidence="5">The sequence shown here is derived from an EMBL/GenBank/DDBJ whole genome shotgun (WGS) entry which is preliminary data.</text>
</comment>
<reference evidence="5" key="2">
    <citation type="submission" date="2014-09" db="EMBL/GenBank/DDBJ databases">
        <title>Criblamydia sequanensis harbors a mega-plasmid encoding arsenite resistance.</title>
        <authorList>
            <person name="Bertelli C."/>
            <person name="Goesmann A."/>
            <person name="Greub G."/>
        </authorList>
    </citation>
    <scope>NUCLEOTIDE SEQUENCE [LARGE SCALE GENOMIC DNA]</scope>
    <source>
        <strain evidence="5">CRIB-18</strain>
    </source>
</reference>
<dbReference type="EMBL" id="CCEJ010000010">
    <property type="protein sequence ID" value="CDR34904.1"/>
    <property type="molecule type" value="Genomic_DNA"/>
</dbReference>
<dbReference type="RefSeq" id="WP_041018450.1">
    <property type="nucleotide sequence ID" value="NZ_CCEJ010000010.1"/>
</dbReference>
<feature type="signal peptide" evidence="4">
    <location>
        <begin position="1"/>
        <end position="23"/>
    </location>
</feature>
<keyword evidence="6" id="KW-1185">Reference proteome</keyword>
<comment type="similarity">
    <text evidence="1">Belongs to the peptidase S45 family.</text>
</comment>
<proteinExistence type="inferred from homology"/>
<dbReference type="GO" id="GO:0017000">
    <property type="term" value="P:antibiotic biosynthetic process"/>
    <property type="evidence" value="ECO:0007669"/>
    <property type="project" value="InterPro"/>
</dbReference>
<organism evidence="5 6">
    <name type="scientific">Candidatus Criblamydia sequanensis CRIB-18</name>
    <dbReference type="NCBI Taxonomy" id="1437425"/>
    <lineage>
        <taxon>Bacteria</taxon>
        <taxon>Pseudomonadati</taxon>
        <taxon>Chlamydiota</taxon>
        <taxon>Chlamydiia</taxon>
        <taxon>Parachlamydiales</taxon>
        <taxon>Candidatus Criblamydiaceae</taxon>
        <taxon>Candidatus Criblamydia</taxon>
    </lineage>
</organism>
<dbReference type="Gene3D" id="1.10.1400.10">
    <property type="match status" value="1"/>
</dbReference>
<evidence type="ECO:0000256" key="4">
    <source>
        <dbReference type="SAM" id="SignalP"/>
    </source>
</evidence>
<dbReference type="Proteomes" id="UP000031552">
    <property type="component" value="Unassembled WGS sequence"/>
</dbReference>
<evidence type="ECO:0000256" key="1">
    <source>
        <dbReference type="ARBA" id="ARBA00006586"/>
    </source>
</evidence>
<dbReference type="Gene3D" id="1.10.439.10">
    <property type="entry name" value="Penicillin Amidohydrolase, domain 1"/>
    <property type="match status" value="1"/>
</dbReference>
<dbReference type="AlphaFoldDB" id="A0A090E2N2"/>
<keyword evidence="4" id="KW-0732">Signal</keyword>
<dbReference type="GO" id="GO:0016811">
    <property type="term" value="F:hydrolase activity, acting on carbon-nitrogen (but not peptide) bonds, in linear amides"/>
    <property type="evidence" value="ECO:0007669"/>
    <property type="project" value="InterPro"/>
</dbReference>
<dbReference type="Gene3D" id="2.30.120.10">
    <property type="match status" value="1"/>
</dbReference>
<evidence type="ECO:0000256" key="3">
    <source>
        <dbReference type="ARBA" id="ARBA00023145"/>
    </source>
</evidence>
<dbReference type="InterPro" id="IPR023343">
    <property type="entry name" value="Penicillin_amidase_dom1"/>
</dbReference>
<name>A0A090E2N2_9BACT</name>
<sequence length="833" mass="93775">MRKKRFCSFILTLTLLTTSFANAEIAASASDGVTIKRDAFGMPAIKGGNLKEIAHAIGYVQAQDRLWQIFFTVQLANGRAAQYFGEDLIDSDILQHQLNYTNEEVKNQIDAYFTTKTKKFYKNFVKGLNEYVDKVNENVSKMPFELRAIGFGRSNPIPRFTFYDILRTNQFILQQFSPSSIPTYQIDNLSDFEVLVENFGFNKAKKIFDDINPTTKQVKSQFTIVPGDVNLLEEEEPLALETREISKESSKQVTQMAKDLSKKMHAIQKSYTKKIPGLGSNGQAISAQKSLSGNPMIRIAPQPNYNQPSDFYQVRIEKNNIGLRGNYFTIPTFPMTPNGVFNNYGVGVQVGHLPSNDFLFEPVENATLVRTDTIQILDEEPLELPIYRSVSGGWVITYPITANTETIVTLRSVYIDKQLRAINALLESAFAKNHNEFVNTLLNPAWQADILLLEGDYVDSSNNISAFHTGGWTKLNSMYDRRLPQGVANNPIPSNSVYSYDNIAKEPLLDTNTSQGYYVGWNSLFKQGAEGSSDTIDPVGVNRMFWLDQYIRSFTKLSFDDLKNIGLRQYLANSNTAFHVDDPDKDADLFTFLFKERFFQAVHNLPTPERLQAVALLQDFEGNWFDGDLDNILNGLDISDQRILSSVWLNAVANRVLNPYLEGTTREVASATPSDPIPLENAYGSTNELTSQANTLSRIFNLAFDNTLFFNDWLNDQPSIDEIITQELDFALSVLGGFSARPWGEGKRGVYQFENLVLGAVQEMPMCNVSGCILMAEFTPLEIKMQSILALGQSGEILGNPRGTPKFNKHCFDQQPLFSQLQLRTNPPFKIND</sequence>
<dbReference type="eggNOG" id="COG2366">
    <property type="taxonomic scope" value="Bacteria"/>
</dbReference>
<keyword evidence="3" id="KW-0865">Zymogen</keyword>
<dbReference type="InterPro" id="IPR029055">
    <property type="entry name" value="Ntn_hydrolases_N"/>
</dbReference>
<protein>
    <submittedName>
        <fullName evidence="5">Penicillin amidase</fullName>
    </submittedName>
</protein>
<evidence type="ECO:0000313" key="5">
    <source>
        <dbReference type="EMBL" id="CDR34904.1"/>
    </source>
</evidence>
<dbReference type="InterPro" id="IPR043147">
    <property type="entry name" value="Penicillin_amidase_A-knob"/>
</dbReference>
<gene>
    <name evidence="5" type="ORF">CSEC_2098</name>
</gene>
<dbReference type="PANTHER" id="PTHR34218">
    <property type="entry name" value="PEPTIDASE S45 PENICILLIN AMIDASE"/>
    <property type="match status" value="1"/>
</dbReference>
<dbReference type="InterPro" id="IPR043146">
    <property type="entry name" value="Penicillin_amidase_N_B-knob"/>
</dbReference>
<dbReference type="SUPFAM" id="SSF56235">
    <property type="entry name" value="N-terminal nucleophile aminohydrolases (Ntn hydrolases)"/>
    <property type="match status" value="1"/>
</dbReference>
<reference evidence="5" key="1">
    <citation type="submission" date="2013-12" db="EMBL/GenBank/DDBJ databases">
        <authorList>
            <person name="Linke B."/>
        </authorList>
    </citation>
    <scope>NUCLEOTIDE SEQUENCE [LARGE SCALE GENOMIC DNA]</scope>
    <source>
        <strain evidence="5">CRIB-18</strain>
    </source>
</reference>
<dbReference type="Gene3D" id="3.60.20.10">
    <property type="entry name" value="Glutamine Phosphoribosylpyrophosphate, subunit 1, domain 1"/>
    <property type="match status" value="1"/>
</dbReference>
<dbReference type="Pfam" id="PF01804">
    <property type="entry name" value="Penicil_amidase"/>
    <property type="match status" value="1"/>
</dbReference>
<dbReference type="PANTHER" id="PTHR34218:SF4">
    <property type="entry name" value="ACYL-HOMOSERINE LACTONE ACYLASE QUIP"/>
    <property type="match status" value="1"/>
</dbReference>
<evidence type="ECO:0000313" key="6">
    <source>
        <dbReference type="Proteomes" id="UP000031552"/>
    </source>
</evidence>
<keyword evidence="2" id="KW-0378">Hydrolase</keyword>
<evidence type="ECO:0000256" key="2">
    <source>
        <dbReference type="ARBA" id="ARBA00022801"/>
    </source>
</evidence>